<sequence length="910" mass="101387">MTPPPPDEKIIPPVLTPARPTQPLDVQDVPKPLPQSLQIQPSNAARPMQFTISRKGLGPAINAKSQDLGTNGLKLVGEGSVEVASVAQSGTKQQKQSQENVLPAETVVTSIVDCVNTADPSKSPRLTQPPTRQPAVRPTRPAAPPRQALSSSNPSAQQRRQPPPSSRPPYPKRQVQRHPAPSQAPPDPLRSLLQNPRNAIHPLHVTVASTCIPAPSPSLSPFHIQSQQPAAGQNAPPPPDVLYHGISLIHQMIDNYEKACMIHFEAAREEICRLANVVKSQERYIHQTATSQQNLVTGLNSRVATLEHELGVKDDAAVTLHAARLESEALLQKESAALRKVEDDRDELDSEVERLNAVTARLEARHATQLEEQREKLEKKLGSMLQEPAPVIRNLEAQIDTHVQTIKDLDDKATLLVDEAEKLKVELKEIKEKRDNLHSNVETLKNEHTAKTARLGIQYATELKDQKANLESKMKSMSTAHSSVIGQLKAEIETQAQTIRNLELEKEGSTKDYAKLEESMKSCEADLERLKLEHSQELEARQEKQTVAVRAVEKERGNLRLEMGKLEKGHAADVLLQREQAEALEDCRKKRAELVREVQCTRDKSTVEAGELRKDHAADVKHLRSEHAKQSEKLRNKVANLLQVVQQWREKLTLEVGKLGKEHAAEVERLKLDYTEELKEHRKKGEELLKGREELLAEVNKMTKERDDSVSKSKEQESAINLQLEFDARQKMVADLEQQMKTLNYEHEKVLTLSKLASDDLKLKDTRLEYLQKQLAQLIERHPPPAPSSSTPIVPRLAPRRKQKPRLPDPEDIIILDHEPEELVRLNNSSSSRSITRAPTKAPPLSPLAAGLASSVQRARLPSTNPSESQTSAPPGSSTSQQNSRKRKASNPHSEQAAQKNGRSDACMML</sequence>
<keyword evidence="2" id="KW-1185">Reference proteome</keyword>
<organism evidence="1 2">
    <name type="scientific">Naganishia vaughanmartiniae</name>
    <dbReference type="NCBI Taxonomy" id="1424756"/>
    <lineage>
        <taxon>Eukaryota</taxon>
        <taxon>Fungi</taxon>
        <taxon>Dikarya</taxon>
        <taxon>Basidiomycota</taxon>
        <taxon>Agaricomycotina</taxon>
        <taxon>Tremellomycetes</taxon>
        <taxon>Filobasidiales</taxon>
        <taxon>Filobasidiaceae</taxon>
        <taxon>Naganishia</taxon>
    </lineage>
</organism>
<gene>
    <name evidence="1" type="ORF">QFC22_000964</name>
</gene>
<dbReference type="Proteomes" id="UP001243375">
    <property type="component" value="Unassembled WGS sequence"/>
</dbReference>
<comment type="caution">
    <text evidence="1">The sequence shown here is derived from an EMBL/GenBank/DDBJ whole genome shotgun (WGS) entry which is preliminary data.</text>
</comment>
<reference evidence="1" key="1">
    <citation type="submission" date="2023-04" db="EMBL/GenBank/DDBJ databases">
        <title>Draft Genome sequencing of Naganishia species isolated from polar environments using Oxford Nanopore Technology.</title>
        <authorList>
            <person name="Leo P."/>
            <person name="Venkateswaran K."/>
        </authorList>
    </citation>
    <scope>NUCLEOTIDE SEQUENCE</scope>
    <source>
        <strain evidence="1">MNA-CCFEE 5425</strain>
    </source>
</reference>
<proteinExistence type="predicted"/>
<dbReference type="EMBL" id="JASBWU010000002">
    <property type="protein sequence ID" value="KAJ9124167.1"/>
    <property type="molecule type" value="Genomic_DNA"/>
</dbReference>
<name>A0ACC2XLM9_9TREE</name>
<evidence type="ECO:0000313" key="1">
    <source>
        <dbReference type="EMBL" id="KAJ9124167.1"/>
    </source>
</evidence>
<accession>A0ACC2XLM9</accession>
<protein>
    <submittedName>
        <fullName evidence="1">Uncharacterized protein</fullName>
    </submittedName>
</protein>
<evidence type="ECO:0000313" key="2">
    <source>
        <dbReference type="Proteomes" id="UP001243375"/>
    </source>
</evidence>